<name>D2PV84_KRIFD</name>
<dbReference type="AlphaFoldDB" id="D2PV84"/>
<accession>D2PV84</accession>
<dbReference type="RefSeq" id="WP_012921919.1">
    <property type="nucleotide sequence ID" value="NC_013729.1"/>
</dbReference>
<protein>
    <submittedName>
        <fullName evidence="2">Uncharacterized protein</fullName>
    </submittedName>
</protein>
<evidence type="ECO:0000256" key="1">
    <source>
        <dbReference type="SAM" id="SignalP"/>
    </source>
</evidence>
<dbReference type="HOGENOM" id="CLU_852016_0_0_11"/>
<dbReference type="KEGG" id="kfl:Kfla_4331"/>
<dbReference type="STRING" id="479435.Kfla_4331"/>
<dbReference type="OrthoDB" id="3815000at2"/>
<feature type="chain" id="PRO_5003034076" evidence="1">
    <location>
        <begin position="29"/>
        <end position="326"/>
    </location>
</feature>
<gene>
    <name evidence="2" type="ordered locus">Kfla_4331</name>
</gene>
<keyword evidence="1" id="KW-0732">Signal</keyword>
<reference evidence="2 3" key="2">
    <citation type="journal article" date="2010" name="Stand. Genomic Sci.">
        <title>Complete genome sequence of Kribbella flavida type strain (IFO 14399).</title>
        <authorList>
            <person name="Pukall R."/>
            <person name="Lapidus A."/>
            <person name="Glavina Del Rio T."/>
            <person name="Copeland A."/>
            <person name="Tice H."/>
            <person name="Cheng J.-F."/>
            <person name="Lucas S."/>
            <person name="Chen F."/>
            <person name="Nolan M."/>
            <person name="LaButti K."/>
            <person name="Pati A."/>
            <person name="Ivanova N."/>
            <person name="Mavrommatis K."/>
            <person name="Mikhailova N."/>
            <person name="Pitluck S."/>
            <person name="Bruce D."/>
            <person name="Goodwin L."/>
            <person name="Land M."/>
            <person name="Hauser L."/>
            <person name="Chang Y.-J."/>
            <person name="Jeffries C.D."/>
            <person name="Chen A."/>
            <person name="Palaniappan K."/>
            <person name="Chain P."/>
            <person name="Rohde M."/>
            <person name="Goeker M."/>
            <person name="Bristow J."/>
            <person name="Eisen J.A."/>
            <person name="Markowitz V."/>
            <person name="Hugenholtz P."/>
            <person name="Kyrpides N.C."/>
            <person name="Klenk H.-P."/>
            <person name="Brettin T."/>
        </authorList>
    </citation>
    <scope>NUCLEOTIDE SEQUENCE [LARGE SCALE GENOMIC DNA]</scope>
    <source>
        <strain evidence="3">DSM 17836 / JCM 10339 / NBRC 14399</strain>
    </source>
</reference>
<dbReference type="EMBL" id="CP001736">
    <property type="protein sequence ID" value="ADB33365.1"/>
    <property type="molecule type" value="Genomic_DNA"/>
</dbReference>
<keyword evidence="3" id="KW-1185">Reference proteome</keyword>
<proteinExistence type="predicted"/>
<evidence type="ECO:0000313" key="3">
    <source>
        <dbReference type="Proteomes" id="UP000007967"/>
    </source>
</evidence>
<dbReference type="Proteomes" id="UP000007967">
    <property type="component" value="Chromosome"/>
</dbReference>
<feature type="signal peptide" evidence="1">
    <location>
        <begin position="1"/>
        <end position="28"/>
    </location>
</feature>
<evidence type="ECO:0000313" key="2">
    <source>
        <dbReference type="EMBL" id="ADB33365.1"/>
    </source>
</evidence>
<reference evidence="3" key="1">
    <citation type="submission" date="2009-09" db="EMBL/GenBank/DDBJ databases">
        <title>The complete genome of Kribbella flavida DSM 17836.</title>
        <authorList>
            <consortium name="US DOE Joint Genome Institute (JGI-PGF)"/>
            <person name="Lucas S."/>
            <person name="Copeland A."/>
            <person name="Lapidus A."/>
            <person name="Glavina del Rio T."/>
            <person name="Dalin E."/>
            <person name="Tice H."/>
            <person name="Bruce D."/>
            <person name="Goodwin L."/>
            <person name="Pitluck S."/>
            <person name="Kyrpides N."/>
            <person name="Mavromatis K."/>
            <person name="Ivanova N."/>
            <person name="Saunders E."/>
            <person name="Brettin T."/>
            <person name="Detter J.C."/>
            <person name="Han C."/>
            <person name="Larimer F."/>
            <person name="Land M."/>
            <person name="Hauser L."/>
            <person name="Markowitz V."/>
            <person name="Cheng J.-F."/>
            <person name="Hugenholtz P."/>
            <person name="Woyke T."/>
            <person name="Wu D."/>
            <person name="Pukall R."/>
            <person name="Klenk H.-P."/>
            <person name="Eisen J.A."/>
        </authorList>
    </citation>
    <scope>NUCLEOTIDE SEQUENCE [LARGE SCALE GENOMIC DNA]</scope>
    <source>
        <strain evidence="3">DSM 17836 / JCM 10339 / NBRC 14399</strain>
    </source>
</reference>
<sequence length="326" mass="34832">MKCSFLRRLLAVALPLAAVLVPAGSAAADDPMCSLPSVGDVYAYQQAPEASVLTGRVTPKAGCPSTGILTAVRSGEQIFFGDAMFEVPLGTQSGDWYLSSFTVHDVASGTSQTRTFQPVAPYLLRVLDQTRITSTAPASYVGYGDLVTVSGYLEGWTAADGWRRMPGRDLSITTGNGVDGHPNVPTVTDASGAYRLDVRIYNSFAGSVVFAGDERWLGSSGFNDAQVHGLVSVSVSDRTPAVGQRVVVTGKVAPGAVPVWVERRVGTQWVKVTATVAAGADGRYRLTYRPDTRGVQQLRVWNDGTEPQSRMGVQPYVKEFELAVHR</sequence>
<organism evidence="2 3">
    <name type="scientific">Kribbella flavida (strain DSM 17836 / JCM 10339 / NBRC 14399)</name>
    <dbReference type="NCBI Taxonomy" id="479435"/>
    <lineage>
        <taxon>Bacteria</taxon>
        <taxon>Bacillati</taxon>
        <taxon>Actinomycetota</taxon>
        <taxon>Actinomycetes</taxon>
        <taxon>Propionibacteriales</taxon>
        <taxon>Kribbellaceae</taxon>
        <taxon>Kribbella</taxon>
    </lineage>
</organism>